<reference evidence="1 2" key="1">
    <citation type="submission" date="2017-07" db="EMBL/GenBank/DDBJ databases">
        <title>The genome sequence of Paludifilum halophilum highlights mechanisms for microbial adaptation to high salt environemnts.</title>
        <authorList>
            <person name="Belbahri L."/>
        </authorList>
    </citation>
    <scope>NUCLEOTIDE SEQUENCE [LARGE SCALE GENOMIC DNA]</scope>
    <source>
        <strain evidence="1 2">DSM 102817</strain>
    </source>
</reference>
<accession>A0A235BAH6</accession>
<gene>
    <name evidence="1" type="ORF">CHM34_07105</name>
</gene>
<proteinExistence type="predicted"/>
<protein>
    <submittedName>
        <fullName evidence="1">Uncharacterized protein</fullName>
    </submittedName>
</protein>
<evidence type="ECO:0000313" key="1">
    <source>
        <dbReference type="EMBL" id="OYD08585.1"/>
    </source>
</evidence>
<evidence type="ECO:0000313" key="2">
    <source>
        <dbReference type="Proteomes" id="UP000215459"/>
    </source>
</evidence>
<sequence length="68" mass="7808">MHNRAEEAVEVTKNGDYIVFWPGVSLYYDHTDGVFNLVYPDGKSFVYDNGDFLAADLSEYLMERGIHD</sequence>
<organism evidence="1 2">
    <name type="scientific">Paludifilum halophilum</name>
    <dbReference type="NCBI Taxonomy" id="1642702"/>
    <lineage>
        <taxon>Bacteria</taxon>
        <taxon>Bacillati</taxon>
        <taxon>Bacillota</taxon>
        <taxon>Bacilli</taxon>
        <taxon>Bacillales</taxon>
        <taxon>Thermoactinomycetaceae</taxon>
        <taxon>Paludifilum</taxon>
    </lineage>
</organism>
<comment type="caution">
    <text evidence="1">The sequence shown here is derived from an EMBL/GenBank/DDBJ whole genome shotgun (WGS) entry which is preliminary data.</text>
</comment>
<dbReference type="AlphaFoldDB" id="A0A235BAH6"/>
<name>A0A235BAH6_9BACL</name>
<dbReference type="Proteomes" id="UP000215459">
    <property type="component" value="Unassembled WGS sequence"/>
</dbReference>
<dbReference type="RefSeq" id="WP_094263890.1">
    <property type="nucleotide sequence ID" value="NZ_NOWF01000003.1"/>
</dbReference>
<dbReference type="EMBL" id="NOWF01000003">
    <property type="protein sequence ID" value="OYD08585.1"/>
    <property type="molecule type" value="Genomic_DNA"/>
</dbReference>
<keyword evidence="2" id="KW-1185">Reference proteome</keyword>